<evidence type="ECO:0000256" key="2">
    <source>
        <dbReference type="SAM" id="SignalP"/>
    </source>
</evidence>
<dbReference type="OMA" id="ASSCRCW"/>
<dbReference type="AlphaFoldDB" id="A0A671TQJ0"/>
<gene>
    <name evidence="4" type="primary">LOC115589121</name>
</gene>
<dbReference type="PROSITE" id="PS50041">
    <property type="entry name" value="C_TYPE_LECTIN_2"/>
    <property type="match status" value="1"/>
</dbReference>
<dbReference type="Ensembl" id="ENSSAUT00010003953.1">
    <property type="protein sequence ID" value="ENSSAUP00010003661.1"/>
    <property type="gene ID" value="ENSSAUG00010001931.1"/>
</dbReference>
<feature type="domain" description="C-type lectin" evidence="3">
    <location>
        <begin position="81"/>
        <end position="199"/>
    </location>
</feature>
<evidence type="ECO:0000256" key="1">
    <source>
        <dbReference type="SAM" id="MobiDB-lite"/>
    </source>
</evidence>
<dbReference type="Pfam" id="PF00059">
    <property type="entry name" value="Lectin_C"/>
    <property type="match status" value="1"/>
</dbReference>
<dbReference type="PRINTS" id="PR01504">
    <property type="entry name" value="PNCREATITSAP"/>
</dbReference>
<dbReference type="Proteomes" id="UP000472265">
    <property type="component" value="Chromosome 10"/>
</dbReference>
<proteinExistence type="predicted"/>
<accession>A0A671TQJ0</accession>
<feature type="region of interest" description="Disordered" evidence="1">
    <location>
        <begin position="22"/>
        <end position="66"/>
    </location>
</feature>
<dbReference type="GeneTree" id="ENSGT01150000286973"/>
<sequence length="202" mass="21893">MKMLTVSLLVCAIMALTRAADVPTGEPDLNSGPEAVPTGEPDLNSGPVAVPTGEPDLNSGPEGNSDIAEVAPSCPGNWTRYNDSCFFYVPSHMTWADAEKHCQTLGGNLASVHSFDEQHAIQSMIQRLTLGFPETWLGGYDATQEGTWFWSDGTDFSYTFWATGEPDDSRDADCLLMNYGDEEKFGDQPCDQLKPSACGKKL</sequence>
<dbReference type="InterPro" id="IPR016187">
    <property type="entry name" value="CTDL_fold"/>
</dbReference>
<evidence type="ECO:0000313" key="4">
    <source>
        <dbReference type="Ensembl" id="ENSSAUP00010003661.1"/>
    </source>
</evidence>
<dbReference type="PANTHER" id="PTHR22803">
    <property type="entry name" value="MANNOSE, PHOSPHOLIPASE, LECTIN RECEPTOR RELATED"/>
    <property type="match status" value="1"/>
</dbReference>
<organism evidence="4 5">
    <name type="scientific">Sparus aurata</name>
    <name type="common">Gilthead sea bream</name>
    <dbReference type="NCBI Taxonomy" id="8175"/>
    <lineage>
        <taxon>Eukaryota</taxon>
        <taxon>Metazoa</taxon>
        <taxon>Chordata</taxon>
        <taxon>Craniata</taxon>
        <taxon>Vertebrata</taxon>
        <taxon>Euteleostomi</taxon>
        <taxon>Actinopterygii</taxon>
        <taxon>Neopterygii</taxon>
        <taxon>Teleostei</taxon>
        <taxon>Neoteleostei</taxon>
        <taxon>Acanthomorphata</taxon>
        <taxon>Eupercaria</taxon>
        <taxon>Spariformes</taxon>
        <taxon>Sparidae</taxon>
        <taxon>Sparus</taxon>
    </lineage>
</organism>
<dbReference type="CDD" id="cd00037">
    <property type="entry name" value="CLECT"/>
    <property type="match status" value="1"/>
</dbReference>
<reference evidence="4" key="1">
    <citation type="submission" date="2021-04" db="EMBL/GenBank/DDBJ databases">
        <authorList>
            <consortium name="Wellcome Sanger Institute Data Sharing"/>
        </authorList>
    </citation>
    <scope>NUCLEOTIDE SEQUENCE [LARGE SCALE GENOMIC DNA]</scope>
</reference>
<dbReference type="InterPro" id="IPR016186">
    <property type="entry name" value="C-type_lectin-like/link_sf"/>
</dbReference>
<dbReference type="InParanoid" id="A0A671TQJ0"/>
<dbReference type="SMART" id="SM00034">
    <property type="entry name" value="CLECT"/>
    <property type="match status" value="1"/>
</dbReference>
<protein>
    <recommendedName>
        <fullName evidence="3">C-type lectin domain-containing protein</fullName>
    </recommendedName>
</protein>
<dbReference type="Gene3D" id="3.10.100.10">
    <property type="entry name" value="Mannose-Binding Protein A, subunit A"/>
    <property type="match status" value="1"/>
</dbReference>
<reference evidence="4" key="3">
    <citation type="submission" date="2025-09" db="UniProtKB">
        <authorList>
            <consortium name="Ensembl"/>
        </authorList>
    </citation>
    <scope>IDENTIFICATION</scope>
</reference>
<dbReference type="FunCoup" id="A0A671TQJ0">
    <property type="interactions" value="845"/>
</dbReference>
<name>A0A671TQJ0_SPAAU</name>
<dbReference type="InterPro" id="IPR001304">
    <property type="entry name" value="C-type_lectin-like"/>
</dbReference>
<keyword evidence="5" id="KW-1185">Reference proteome</keyword>
<evidence type="ECO:0000313" key="5">
    <source>
        <dbReference type="Proteomes" id="UP000472265"/>
    </source>
</evidence>
<feature type="signal peptide" evidence="2">
    <location>
        <begin position="1"/>
        <end position="19"/>
    </location>
</feature>
<evidence type="ECO:0000259" key="3">
    <source>
        <dbReference type="PROSITE" id="PS50041"/>
    </source>
</evidence>
<feature type="chain" id="PRO_5025608868" description="C-type lectin domain-containing protein" evidence="2">
    <location>
        <begin position="20"/>
        <end position="202"/>
    </location>
</feature>
<keyword evidence="2" id="KW-0732">Signal</keyword>
<reference evidence="4" key="2">
    <citation type="submission" date="2025-08" db="UniProtKB">
        <authorList>
            <consortium name="Ensembl"/>
        </authorList>
    </citation>
    <scope>IDENTIFICATION</scope>
</reference>
<dbReference type="SUPFAM" id="SSF56436">
    <property type="entry name" value="C-type lectin-like"/>
    <property type="match status" value="1"/>
</dbReference>
<dbReference type="InterPro" id="IPR050111">
    <property type="entry name" value="C-type_lectin/snaclec_domain"/>
</dbReference>